<dbReference type="Gene3D" id="3.40.1650.10">
    <property type="entry name" value="RbsD-like domain"/>
    <property type="match status" value="1"/>
</dbReference>
<feature type="binding site" evidence="6">
    <location>
        <position position="29"/>
    </location>
    <ligand>
        <name>substrate</name>
    </ligand>
</feature>
<organism evidence="7 8">
    <name type="scientific">Cryobacterium psychrotolerans</name>
    <dbReference type="NCBI Taxonomy" id="386301"/>
    <lineage>
        <taxon>Bacteria</taxon>
        <taxon>Bacillati</taxon>
        <taxon>Actinomycetota</taxon>
        <taxon>Actinomycetes</taxon>
        <taxon>Micrococcales</taxon>
        <taxon>Microbacteriaceae</taxon>
        <taxon>Cryobacterium</taxon>
    </lineage>
</organism>
<comment type="catalytic activity">
    <reaction evidence="1 6">
        <text>beta-D-ribopyranose = beta-D-ribofuranose</text>
        <dbReference type="Rhea" id="RHEA:25432"/>
        <dbReference type="ChEBI" id="CHEBI:27476"/>
        <dbReference type="ChEBI" id="CHEBI:47002"/>
        <dbReference type="EC" id="5.4.99.62"/>
    </reaction>
</comment>
<evidence type="ECO:0000256" key="5">
    <source>
        <dbReference type="ARBA" id="ARBA00023277"/>
    </source>
</evidence>
<comment type="function">
    <text evidence="6">Catalyzes the interconversion of beta-pyran and beta-furan forms of D-ribose.</text>
</comment>
<dbReference type="PANTHER" id="PTHR37831:SF1">
    <property type="entry name" value="D-RIBOSE PYRANASE"/>
    <property type="match status" value="1"/>
</dbReference>
<keyword evidence="4 6" id="KW-0413">Isomerase</keyword>
<dbReference type="GO" id="GO:0005829">
    <property type="term" value="C:cytosol"/>
    <property type="evidence" value="ECO:0007669"/>
    <property type="project" value="TreeGrafter"/>
</dbReference>
<comment type="subcellular location">
    <subcellularLocation>
        <location evidence="6">Cytoplasm</location>
    </subcellularLocation>
</comment>
<dbReference type="SUPFAM" id="SSF102546">
    <property type="entry name" value="RbsD-like"/>
    <property type="match status" value="1"/>
</dbReference>
<proteinExistence type="inferred from homology"/>
<comment type="pathway">
    <text evidence="6">Carbohydrate metabolism; D-ribose degradation; D-ribose 5-phosphate from beta-D-ribopyranose: step 1/2.</text>
</comment>
<dbReference type="GO" id="GO:0048029">
    <property type="term" value="F:monosaccharide binding"/>
    <property type="evidence" value="ECO:0007669"/>
    <property type="project" value="InterPro"/>
</dbReference>
<feature type="active site" description="Proton donor" evidence="6">
    <location>
        <position position="21"/>
    </location>
</feature>
<dbReference type="OrthoDB" id="9805009at2"/>
<dbReference type="InterPro" id="IPR023750">
    <property type="entry name" value="RbsD-like_sf"/>
</dbReference>
<evidence type="ECO:0000313" key="8">
    <source>
        <dbReference type="Proteomes" id="UP000198701"/>
    </source>
</evidence>
<evidence type="ECO:0000256" key="4">
    <source>
        <dbReference type="ARBA" id="ARBA00023235"/>
    </source>
</evidence>
<dbReference type="STRING" id="386301.SAMN05216282_1152"/>
<feature type="binding site" evidence="6">
    <location>
        <position position="101"/>
    </location>
    <ligand>
        <name>substrate</name>
    </ligand>
</feature>
<dbReference type="RefSeq" id="WP_092324198.1">
    <property type="nucleotide sequence ID" value="NZ_FNFU01000015.1"/>
</dbReference>
<dbReference type="GO" id="GO:0016872">
    <property type="term" value="F:intramolecular lyase activity"/>
    <property type="evidence" value="ECO:0007669"/>
    <property type="project" value="UniProtKB-UniRule"/>
</dbReference>
<dbReference type="InterPro" id="IPR023064">
    <property type="entry name" value="D-ribose_pyranase"/>
</dbReference>
<dbReference type="HAMAP" id="MF_01661">
    <property type="entry name" value="D_rib_pyranase"/>
    <property type="match status" value="1"/>
</dbReference>
<dbReference type="Proteomes" id="UP000198701">
    <property type="component" value="Unassembled WGS sequence"/>
</dbReference>
<dbReference type="EC" id="5.4.99.62" evidence="2 6"/>
<keyword evidence="8" id="KW-1185">Reference proteome</keyword>
<gene>
    <name evidence="6" type="primary">rbsD</name>
    <name evidence="7" type="ORF">SAMN05216282_1152</name>
</gene>
<comment type="subunit">
    <text evidence="6">Homodecamer.</text>
</comment>
<evidence type="ECO:0000313" key="7">
    <source>
        <dbReference type="EMBL" id="SDK84066.1"/>
    </source>
</evidence>
<dbReference type="GO" id="GO:0062193">
    <property type="term" value="F:D-ribose pyranase activity"/>
    <property type="evidence" value="ECO:0007669"/>
    <property type="project" value="UniProtKB-EC"/>
</dbReference>
<dbReference type="UniPathway" id="UPA00916">
    <property type="reaction ID" value="UER00888"/>
</dbReference>
<comment type="similarity">
    <text evidence="6">Belongs to the RbsD / FucU family. RbsD subfamily.</text>
</comment>
<feature type="binding site" evidence="6">
    <location>
        <begin position="123"/>
        <end position="125"/>
    </location>
    <ligand>
        <name>substrate</name>
    </ligand>
</feature>
<accession>A0A1G9F6S2</accession>
<evidence type="ECO:0000256" key="3">
    <source>
        <dbReference type="ARBA" id="ARBA00022490"/>
    </source>
</evidence>
<evidence type="ECO:0000256" key="6">
    <source>
        <dbReference type="HAMAP-Rule" id="MF_01661"/>
    </source>
</evidence>
<evidence type="ECO:0000256" key="1">
    <source>
        <dbReference type="ARBA" id="ARBA00000223"/>
    </source>
</evidence>
<evidence type="ECO:0000256" key="2">
    <source>
        <dbReference type="ARBA" id="ARBA00012862"/>
    </source>
</evidence>
<dbReference type="GO" id="GO:0019303">
    <property type="term" value="P:D-ribose catabolic process"/>
    <property type="evidence" value="ECO:0007669"/>
    <property type="project" value="UniProtKB-UniRule"/>
</dbReference>
<reference evidence="7 8" key="1">
    <citation type="submission" date="2016-10" db="EMBL/GenBank/DDBJ databases">
        <authorList>
            <person name="de Groot N.N."/>
        </authorList>
    </citation>
    <scope>NUCLEOTIDE SEQUENCE [LARGE SCALE GENOMIC DNA]</scope>
    <source>
        <strain evidence="7 8">CGMCC 1.5382</strain>
    </source>
</reference>
<protein>
    <recommendedName>
        <fullName evidence="2 6">D-ribose pyranase</fullName>
        <ecNumber evidence="2 6">5.4.99.62</ecNumber>
    </recommendedName>
</protein>
<sequence length="134" mass="14768">MRRNNGTLHPQLSRVISECGHTDSIVVADAGLPIPSSVERIDLAYRAGTPSFLDVLETVLAEFVVEKAIVSLEMVEDSPEMLQAITQRLVEVGVSVEFVPHTEFKQKTHQARAVVRSGEFTPYSNVLLYSGVPF</sequence>
<dbReference type="InterPro" id="IPR007721">
    <property type="entry name" value="RbsD_FucU"/>
</dbReference>
<dbReference type="NCBIfam" id="NF008761">
    <property type="entry name" value="PRK11797.1"/>
    <property type="match status" value="1"/>
</dbReference>
<dbReference type="EMBL" id="FNFU01000015">
    <property type="protein sequence ID" value="SDK84066.1"/>
    <property type="molecule type" value="Genomic_DNA"/>
</dbReference>
<dbReference type="PANTHER" id="PTHR37831">
    <property type="entry name" value="D-RIBOSE PYRANASE"/>
    <property type="match status" value="1"/>
</dbReference>
<keyword evidence="3 6" id="KW-0963">Cytoplasm</keyword>
<dbReference type="Pfam" id="PF05025">
    <property type="entry name" value="RbsD_FucU"/>
    <property type="match status" value="1"/>
</dbReference>
<name>A0A1G9F6S2_9MICO</name>
<dbReference type="AlphaFoldDB" id="A0A1G9F6S2"/>
<keyword evidence="5 6" id="KW-0119">Carbohydrate metabolism</keyword>